<sequence length="218" mass="24019">MSEQIRVLLVDDDPDFRRVYRRLFEGSTGFRVSGEAGTGAEALRMLSALRPDVALVDVQMPGGSGLDVVRGAAELGTRIIMLTTFDLDDYVTEALHGGAAGFLLKNASSPEVLAAVRAVHAGHSSLAPEITARLVDRFSGRPRPRPHPFVKVRLSERELQLVRLIARGRSNRRIAEELFLSAETVKTYVKRLFTKLDVTDRTQLAVLAHEAGLLHEPR</sequence>
<dbReference type="SMART" id="SM00421">
    <property type="entry name" value="HTH_LUXR"/>
    <property type="match status" value="1"/>
</dbReference>
<organism evidence="8 9">
    <name type="scientific">Actinoalloteichus hymeniacidonis</name>
    <dbReference type="NCBI Taxonomy" id="340345"/>
    <lineage>
        <taxon>Bacteria</taxon>
        <taxon>Bacillati</taxon>
        <taxon>Actinomycetota</taxon>
        <taxon>Actinomycetes</taxon>
        <taxon>Pseudonocardiales</taxon>
        <taxon>Pseudonocardiaceae</taxon>
        <taxon>Actinoalloteichus</taxon>
    </lineage>
</organism>
<dbReference type="RefSeq" id="WP_069848824.1">
    <property type="nucleotide sequence ID" value="NZ_CP014859.1"/>
</dbReference>
<dbReference type="SMART" id="SM00448">
    <property type="entry name" value="REC"/>
    <property type="match status" value="1"/>
</dbReference>
<dbReference type="InterPro" id="IPR001789">
    <property type="entry name" value="Sig_transdc_resp-reg_receiver"/>
</dbReference>
<dbReference type="EMBL" id="CP014859">
    <property type="protein sequence ID" value="AOS63165.1"/>
    <property type="molecule type" value="Genomic_DNA"/>
</dbReference>
<keyword evidence="9" id="KW-1185">Reference proteome</keyword>
<evidence type="ECO:0000256" key="5">
    <source>
        <dbReference type="PROSITE-ProRule" id="PRU00169"/>
    </source>
</evidence>
<evidence type="ECO:0000259" key="6">
    <source>
        <dbReference type="PROSITE" id="PS50043"/>
    </source>
</evidence>
<feature type="modified residue" description="4-aspartylphosphate" evidence="5">
    <location>
        <position position="57"/>
    </location>
</feature>
<keyword evidence="1 5" id="KW-0597">Phosphoprotein</keyword>
<evidence type="ECO:0000256" key="3">
    <source>
        <dbReference type="ARBA" id="ARBA00023125"/>
    </source>
</evidence>
<dbReference type="PRINTS" id="PR00038">
    <property type="entry name" value="HTHLUXR"/>
</dbReference>
<dbReference type="GO" id="GO:0003677">
    <property type="term" value="F:DNA binding"/>
    <property type="evidence" value="ECO:0007669"/>
    <property type="project" value="UniProtKB-KW"/>
</dbReference>
<dbReference type="InterPro" id="IPR058245">
    <property type="entry name" value="NreC/VraR/RcsB-like_REC"/>
</dbReference>
<dbReference type="CDD" id="cd17535">
    <property type="entry name" value="REC_NarL-like"/>
    <property type="match status" value="1"/>
</dbReference>
<name>A0AAC9MYE2_9PSEU</name>
<reference evidence="9" key="1">
    <citation type="submission" date="2016-03" db="EMBL/GenBank/DDBJ databases">
        <title>Complete genome sequence of the type strain Actinoalloteichus hymeniacidonis DSM 45092.</title>
        <authorList>
            <person name="Schaffert L."/>
            <person name="Albersmeier A."/>
            <person name="Winkler A."/>
            <person name="Kalinowski J."/>
            <person name="Zotchev S."/>
            <person name="Ruckert C."/>
        </authorList>
    </citation>
    <scope>NUCLEOTIDE SEQUENCE [LARGE SCALE GENOMIC DNA]</scope>
    <source>
        <strain evidence="9">HPA177(T) (DSM 45092(T))</strain>
    </source>
</reference>
<dbReference type="InterPro" id="IPR000792">
    <property type="entry name" value="Tscrpt_reg_LuxR_C"/>
</dbReference>
<protein>
    <submittedName>
        <fullName evidence="8">Two component transcriptional regulator, LuxR family</fullName>
    </submittedName>
</protein>
<dbReference type="PROSITE" id="PS00622">
    <property type="entry name" value="HTH_LUXR_1"/>
    <property type="match status" value="1"/>
</dbReference>
<evidence type="ECO:0000313" key="9">
    <source>
        <dbReference type="Proteomes" id="UP000095210"/>
    </source>
</evidence>
<evidence type="ECO:0000256" key="4">
    <source>
        <dbReference type="ARBA" id="ARBA00023163"/>
    </source>
</evidence>
<gene>
    <name evidence="8" type="ORF">TL08_11755</name>
</gene>
<evidence type="ECO:0000313" key="8">
    <source>
        <dbReference type="EMBL" id="AOS63165.1"/>
    </source>
</evidence>
<evidence type="ECO:0000259" key="7">
    <source>
        <dbReference type="PROSITE" id="PS50110"/>
    </source>
</evidence>
<dbReference type="PROSITE" id="PS50110">
    <property type="entry name" value="RESPONSE_REGULATORY"/>
    <property type="match status" value="1"/>
</dbReference>
<dbReference type="Proteomes" id="UP000095210">
    <property type="component" value="Chromosome"/>
</dbReference>
<keyword evidence="3" id="KW-0238">DNA-binding</keyword>
<evidence type="ECO:0000256" key="2">
    <source>
        <dbReference type="ARBA" id="ARBA00023015"/>
    </source>
</evidence>
<feature type="domain" description="HTH luxR-type" evidence="6">
    <location>
        <begin position="147"/>
        <end position="212"/>
    </location>
</feature>
<dbReference type="InterPro" id="IPR011006">
    <property type="entry name" value="CheY-like_superfamily"/>
</dbReference>
<dbReference type="PANTHER" id="PTHR43214:SF24">
    <property type="entry name" value="TRANSCRIPTIONAL REGULATORY PROTEIN NARL-RELATED"/>
    <property type="match status" value="1"/>
</dbReference>
<dbReference type="PROSITE" id="PS50043">
    <property type="entry name" value="HTH_LUXR_2"/>
    <property type="match status" value="1"/>
</dbReference>
<dbReference type="InterPro" id="IPR039420">
    <property type="entry name" value="WalR-like"/>
</dbReference>
<dbReference type="PANTHER" id="PTHR43214">
    <property type="entry name" value="TWO-COMPONENT RESPONSE REGULATOR"/>
    <property type="match status" value="1"/>
</dbReference>
<keyword evidence="4" id="KW-0804">Transcription</keyword>
<dbReference type="SUPFAM" id="SSF52172">
    <property type="entry name" value="CheY-like"/>
    <property type="match status" value="1"/>
</dbReference>
<dbReference type="CDD" id="cd06170">
    <property type="entry name" value="LuxR_C_like"/>
    <property type="match status" value="1"/>
</dbReference>
<accession>A0AAC9MYE2</accession>
<dbReference type="Gene3D" id="3.40.50.2300">
    <property type="match status" value="1"/>
</dbReference>
<dbReference type="AlphaFoldDB" id="A0AAC9MYE2"/>
<dbReference type="Pfam" id="PF00072">
    <property type="entry name" value="Response_reg"/>
    <property type="match status" value="1"/>
</dbReference>
<keyword evidence="2" id="KW-0805">Transcription regulation</keyword>
<evidence type="ECO:0000256" key="1">
    <source>
        <dbReference type="ARBA" id="ARBA00022553"/>
    </source>
</evidence>
<dbReference type="GO" id="GO:0006355">
    <property type="term" value="P:regulation of DNA-templated transcription"/>
    <property type="evidence" value="ECO:0007669"/>
    <property type="project" value="InterPro"/>
</dbReference>
<dbReference type="KEGG" id="ahm:TL08_11755"/>
<dbReference type="Pfam" id="PF00196">
    <property type="entry name" value="GerE"/>
    <property type="match status" value="1"/>
</dbReference>
<proteinExistence type="predicted"/>
<dbReference type="GO" id="GO:0000160">
    <property type="term" value="P:phosphorelay signal transduction system"/>
    <property type="evidence" value="ECO:0007669"/>
    <property type="project" value="InterPro"/>
</dbReference>
<feature type="domain" description="Response regulatory" evidence="7">
    <location>
        <begin position="6"/>
        <end position="120"/>
    </location>
</feature>